<name>A0ABT4IL68_9EURY</name>
<accession>A0ABT4IL68</accession>
<protein>
    <submittedName>
        <fullName evidence="1">Uncharacterized protein</fullName>
    </submittedName>
</protein>
<proteinExistence type="predicted"/>
<keyword evidence="2" id="KW-1185">Reference proteome</keyword>
<comment type="caution">
    <text evidence="1">The sequence shown here is derived from an EMBL/GenBank/DDBJ whole genome shotgun (WGS) entry which is preliminary data.</text>
</comment>
<gene>
    <name evidence="1" type="ORF">O0S09_03275</name>
</gene>
<dbReference type="EMBL" id="JAPTGC010000003">
    <property type="protein sequence ID" value="MCZ0862276.1"/>
    <property type="molecule type" value="Genomic_DNA"/>
</dbReference>
<evidence type="ECO:0000313" key="2">
    <source>
        <dbReference type="Proteomes" id="UP001141336"/>
    </source>
</evidence>
<organism evidence="1 2">
    <name type="scientific">Methanocorpusculum vombati</name>
    <dbReference type="NCBI Taxonomy" id="3002864"/>
    <lineage>
        <taxon>Archaea</taxon>
        <taxon>Methanobacteriati</taxon>
        <taxon>Methanobacteriota</taxon>
        <taxon>Stenosarchaea group</taxon>
        <taxon>Methanomicrobia</taxon>
        <taxon>Methanomicrobiales</taxon>
        <taxon>Methanocorpusculaceae</taxon>
        <taxon>Methanocorpusculum</taxon>
    </lineage>
</organism>
<dbReference type="RefSeq" id="WP_268922505.1">
    <property type="nucleotide sequence ID" value="NZ_JAPTGC010000003.1"/>
</dbReference>
<evidence type="ECO:0000313" key="1">
    <source>
        <dbReference type="EMBL" id="MCZ0862276.1"/>
    </source>
</evidence>
<reference evidence="1" key="1">
    <citation type="submission" date="2022-12" db="EMBL/GenBank/DDBJ databases">
        <title>Isolation and characterisation of novel Methanocorpusculum spp. from native Australian herbivores indicates the genus is ancestrally host-associated.</title>
        <authorList>
            <person name="Volmer J.G."/>
            <person name="Soo R.M."/>
            <person name="Evans P.N."/>
            <person name="Hoedt E.C."/>
            <person name="Astorga Alsina A.L."/>
            <person name="Woodcroft B.J."/>
            <person name="Tyson G.W."/>
            <person name="Hugenholtz P."/>
            <person name="Morrison M."/>
        </authorList>
    </citation>
    <scope>NUCLEOTIDE SEQUENCE</scope>
    <source>
        <strain evidence="1">CW153</strain>
    </source>
</reference>
<dbReference type="Proteomes" id="UP001141336">
    <property type="component" value="Unassembled WGS sequence"/>
</dbReference>
<sequence length="54" mass="6022">MSRYIIDAEKNACTITATKQYQEAGTTVFTPKTEEIIDADGRQAATEVALRRMI</sequence>